<dbReference type="EMBL" id="GDJX01000565">
    <property type="protein sequence ID" value="JAT67371.1"/>
    <property type="molecule type" value="Transcribed_RNA"/>
</dbReference>
<feature type="region of interest" description="Disordered" evidence="1">
    <location>
        <begin position="97"/>
        <end position="158"/>
    </location>
</feature>
<dbReference type="Pfam" id="PF25121">
    <property type="entry name" value="RRM_ESF1"/>
    <property type="match status" value="1"/>
</dbReference>
<dbReference type="GO" id="GO:0003723">
    <property type="term" value="F:RNA binding"/>
    <property type="evidence" value="ECO:0007669"/>
    <property type="project" value="TreeGrafter"/>
</dbReference>
<feature type="region of interest" description="Disordered" evidence="1">
    <location>
        <begin position="665"/>
        <end position="684"/>
    </location>
</feature>
<feature type="compositionally biased region" description="Basic and acidic residues" evidence="1">
    <location>
        <begin position="674"/>
        <end position="684"/>
    </location>
</feature>
<feature type="compositionally biased region" description="Acidic residues" evidence="1">
    <location>
        <begin position="104"/>
        <end position="123"/>
    </location>
</feature>
<dbReference type="GO" id="GO:0006364">
    <property type="term" value="P:rRNA processing"/>
    <property type="evidence" value="ECO:0007669"/>
    <property type="project" value="InterPro"/>
</dbReference>
<dbReference type="AlphaFoldDB" id="A0A1D1ZKL7"/>
<feature type="region of interest" description="Disordered" evidence="1">
    <location>
        <begin position="462"/>
        <end position="540"/>
    </location>
</feature>
<accession>A0A1D1ZKL7</accession>
<dbReference type="PANTHER" id="PTHR12202:SF0">
    <property type="entry name" value="ESF1 HOMOLOG"/>
    <property type="match status" value="1"/>
</dbReference>
<gene>
    <name evidence="3" type="primary">esf1_4</name>
    <name evidence="3" type="ORF">g.74000</name>
</gene>
<feature type="region of interest" description="Disordered" evidence="1">
    <location>
        <begin position="382"/>
        <end position="418"/>
    </location>
</feature>
<feature type="compositionally biased region" description="Basic and acidic residues" evidence="1">
    <location>
        <begin position="527"/>
        <end position="540"/>
    </location>
</feature>
<feature type="compositionally biased region" description="Acidic residues" evidence="1">
    <location>
        <begin position="144"/>
        <end position="156"/>
    </location>
</feature>
<organism evidence="3">
    <name type="scientific">Anthurium amnicola</name>
    <dbReference type="NCBI Taxonomy" id="1678845"/>
    <lineage>
        <taxon>Eukaryota</taxon>
        <taxon>Viridiplantae</taxon>
        <taxon>Streptophyta</taxon>
        <taxon>Embryophyta</taxon>
        <taxon>Tracheophyta</taxon>
        <taxon>Spermatophyta</taxon>
        <taxon>Magnoliopsida</taxon>
        <taxon>Liliopsida</taxon>
        <taxon>Araceae</taxon>
        <taxon>Pothoideae</taxon>
        <taxon>Potheae</taxon>
        <taxon>Anthurium</taxon>
    </lineage>
</organism>
<feature type="non-terminal residue" evidence="3">
    <location>
        <position position="1"/>
    </location>
</feature>
<feature type="compositionally biased region" description="Acidic residues" evidence="1">
    <location>
        <begin position="382"/>
        <end position="396"/>
    </location>
</feature>
<feature type="region of interest" description="Disordered" evidence="1">
    <location>
        <begin position="64"/>
        <end position="84"/>
    </location>
</feature>
<sequence>GDLGSEEKWAASGSGGDGGEPAGRRRNLITDPRFAFAHWDPRFQRMPRRASKVSIDSRFSHLFSDKGFAGSSAPVDKRGKPRKGKVENPLLRYYLREEETPAVVDDDVGEGDDTASGSDEESEPSISEDGSDGPGGGTDASSSTDEEGGDDGEDDQYTVNSDVYRFWMGNQEDTPTIENETRRLAVVNMDWDHIKAVDIYVLMSTCLLTSCPQDDGQILSVAIYPSELGLKCMEIETIHGPHALFDAGKDNDNNDGDDTDDEIVNEKIRSYQLKRLKYYYAVVDCDSSATANHLYTALDGVEFLQTANVLDLRFISDSMEFKHPPRDIATEAPAGYKQPDFETVALQHSTVKLTWDDDEPNRKILRRKFNPDQMDELEQYLASEESDDDDDESDEGHEEKYHSLLQLGDGSGTDEDINSGKEMEVTFLPGVENLSKHVYQTKLKKSEEGVWEAYLRKRREKMKARKKGSKFSSEDDDCDSEYYEAPHQPDDFFVEEHSDLGTKEGKKNDNKVKLKTVNKNSQKHRRDTQEMGKEETREASKGELELLLANDDVTHENLKGFNLRPKKAKGKKGKEVSLDDELLDVDASNDPRFSSRLASNLFALDPTDPQYKRSVVGMRRQRAQKLKKGNTSIVAIEEEEISHPTSDDKQFKEKHDIMSLVRSLKLKSKGGQEGSRRTRVEVDT</sequence>
<name>A0A1D1ZKL7_9ARAE</name>
<feature type="region of interest" description="Disordered" evidence="1">
    <location>
        <begin position="1"/>
        <end position="29"/>
    </location>
</feature>
<reference evidence="3" key="1">
    <citation type="submission" date="2015-07" db="EMBL/GenBank/DDBJ databases">
        <title>Transcriptome Assembly of Anthurium amnicola.</title>
        <authorList>
            <person name="Suzuki J."/>
        </authorList>
    </citation>
    <scope>NUCLEOTIDE SEQUENCE</scope>
</reference>
<dbReference type="InterPro" id="IPR039754">
    <property type="entry name" value="Esf1"/>
</dbReference>
<proteinExistence type="predicted"/>
<feature type="compositionally biased region" description="Basic and acidic residues" evidence="1">
    <location>
        <begin position="487"/>
        <end position="512"/>
    </location>
</feature>
<feature type="domain" description="ESF1 RRM" evidence="2">
    <location>
        <begin position="181"/>
        <end position="330"/>
    </location>
</feature>
<evidence type="ECO:0000313" key="3">
    <source>
        <dbReference type="EMBL" id="JAT67371.1"/>
    </source>
</evidence>
<feature type="compositionally biased region" description="Basic residues" evidence="1">
    <location>
        <begin position="513"/>
        <end position="526"/>
    </location>
</feature>
<evidence type="ECO:0000259" key="2">
    <source>
        <dbReference type="Pfam" id="PF25121"/>
    </source>
</evidence>
<dbReference type="PANTHER" id="PTHR12202">
    <property type="entry name" value="ESF1 HOMOLOG"/>
    <property type="match status" value="1"/>
</dbReference>
<dbReference type="InterPro" id="IPR056750">
    <property type="entry name" value="RRM_ESF1"/>
</dbReference>
<protein>
    <submittedName>
        <fullName evidence="3">Pre-rRNA-processing protein esf1</fullName>
    </submittedName>
</protein>
<evidence type="ECO:0000256" key="1">
    <source>
        <dbReference type="SAM" id="MobiDB-lite"/>
    </source>
</evidence>